<dbReference type="RefSeq" id="WP_145754732.1">
    <property type="nucleotide sequence ID" value="NZ_VITN01000046.1"/>
</dbReference>
<reference evidence="2 3" key="1">
    <citation type="submission" date="2019-06" db="EMBL/GenBank/DDBJ databases">
        <title>Genomic Encyclopedia of Type Strains, Phase IV (KMG-V): Genome sequencing to study the core and pangenomes of soil and plant-associated prokaryotes.</title>
        <authorList>
            <person name="Whitman W."/>
        </authorList>
    </citation>
    <scope>NUCLEOTIDE SEQUENCE [LARGE SCALE GENOMIC DNA]</scope>
    <source>
        <strain evidence="2 3">BR 11880</strain>
    </source>
</reference>
<organism evidence="2 3">
    <name type="scientific">Nitrospirillum amazonense</name>
    <dbReference type="NCBI Taxonomy" id="28077"/>
    <lineage>
        <taxon>Bacteria</taxon>
        <taxon>Pseudomonadati</taxon>
        <taxon>Pseudomonadota</taxon>
        <taxon>Alphaproteobacteria</taxon>
        <taxon>Rhodospirillales</taxon>
        <taxon>Azospirillaceae</taxon>
        <taxon>Nitrospirillum</taxon>
    </lineage>
</organism>
<evidence type="ECO:0000313" key="2">
    <source>
        <dbReference type="EMBL" id="TWB09179.1"/>
    </source>
</evidence>
<feature type="signal peptide" evidence="1">
    <location>
        <begin position="1"/>
        <end position="33"/>
    </location>
</feature>
<protein>
    <submittedName>
        <fullName evidence="2">Uncharacterized protein</fullName>
    </submittedName>
</protein>
<sequence length="255" mass="26395">MRASFRLPAATVRQVLCCALVVGAAFALGPAAAADIPFVGCPADGQMGPQAAPKKGAVPSLPPALAAKAAGRLAYYAAAKEAGGIGSFAPKGWHCFALYGSNGSQLLVTANALASPDLIKAAQHIEGPALQLAWLEGDTSGRFEVAKISARLFPVAKDYVQGVIDEGLSDKSDVIWGPYPTDTVVRRSPTSVDFVTPAGRKGIGTDSHLNPGPLPVIGSAVLFPDDDMALRELVMRLPPEMADLGPVIQAAFRPE</sequence>
<name>A0A560EIH6_9PROT</name>
<dbReference type="OrthoDB" id="9132794at2"/>
<proteinExistence type="predicted"/>
<gene>
    <name evidence="2" type="ORF">FBZ89_1469</name>
</gene>
<comment type="caution">
    <text evidence="2">The sequence shown here is derived from an EMBL/GenBank/DDBJ whole genome shotgun (WGS) entry which is preliminary data.</text>
</comment>
<feature type="chain" id="PRO_5022163010" evidence="1">
    <location>
        <begin position="34"/>
        <end position="255"/>
    </location>
</feature>
<evidence type="ECO:0000313" key="3">
    <source>
        <dbReference type="Proteomes" id="UP000319859"/>
    </source>
</evidence>
<dbReference type="Proteomes" id="UP000319859">
    <property type="component" value="Unassembled WGS sequence"/>
</dbReference>
<keyword evidence="1" id="KW-0732">Signal</keyword>
<dbReference type="AlphaFoldDB" id="A0A560EIH6"/>
<evidence type="ECO:0000256" key="1">
    <source>
        <dbReference type="SAM" id="SignalP"/>
    </source>
</evidence>
<dbReference type="EMBL" id="VITN01000046">
    <property type="protein sequence ID" value="TWB09179.1"/>
    <property type="molecule type" value="Genomic_DNA"/>
</dbReference>
<accession>A0A560EIH6</accession>